<keyword evidence="2" id="KW-1185">Reference proteome</keyword>
<dbReference type="EMBL" id="CM041547">
    <property type="protein sequence ID" value="KAI3360339.1"/>
    <property type="molecule type" value="Genomic_DNA"/>
</dbReference>
<dbReference type="Proteomes" id="UP000831701">
    <property type="component" value="Chromosome 17"/>
</dbReference>
<name>A0ACB8VY47_9TELE</name>
<gene>
    <name evidence="1" type="ORF">L3Q82_014650</name>
</gene>
<organism evidence="1 2">
    <name type="scientific">Scortum barcoo</name>
    <name type="common">barcoo grunter</name>
    <dbReference type="NCBI Taxonomy" id="214431"/>
    <lineage>
        <taxon>Eukaryota</taxon>
        <taxon>Metazoa</taxon>
        <taxon>Chordata</taxon>
        <taxon>Craniata</taxon>
        <taxon>Vertebrata</taxon>
        <taxon>Euteleostomi</taxon>
        <taxon>Actinopterygii</taxon>
        <taxon>Neopterygii</taxon>
        <taxon>Teleostei</taxon>
        <taxon>Neoteleostei</taxon>
        <taxon>Acanthomorphata</taxon>
        <taxon>Eupercaria</taxon>
        <taxon>Centrarchiformes</taxon>
        <taxon>Terapontoidei</taxon>
        <taxon>Terapontidae</taxon>
        <taxon>Scortum</taxon>
    </lineage>
</organism>
<proteinExistence type="predicted"/>
<accession>A0ACB8VY47</accession>
<protein>
    <submittedName>
        <fullName evidence="1">Uncharacterized protein</fullName>
    </submittedName>
</protein>
<reference evidence="1" key="1">
    <citation type="submission" date="2022-04" db="EMBL/GenBank/DDBJ databases">
        <title>Jade perch genome.</title>
        <authorList>
            <person name="Chao B."/>
        </authorList>
    </citation>
    <scope>NUCLEOTIDE SEQUENCE</scope>
    <source>
        <strain evidence="1">CB-2022</strain>
    </source>
</reference>
<evidence type="ECO:0000313" key="2">
    <source>
        <dbReference type="Proteomes" id="UP000831701"/>
    </source>
</evidence>
<evidence type="ECO:0000313" key="1">
    <source>
        <dbReference type="EMBL" id="KAI3360339.1"/>
    </source>
</evidence>
<sequence length="328" mass="36329">MACQGNGMSDERIGEALIKEVIKEELKDVSSDNVQALTPLVEEGKTEVQEQKVVTQLGKMIRIIGDRVKDDKEFQDAIDAVACCSGCKWDRFKDVADKVFEPGITWERIAVLFYVAGKLAVRMVEAHLPQSVRDILMWTMDFFRNNLLGWIRDHGGWVPHFVALPKLPSAREMDDLLTNHVVRLHKIPLDIVSDRGPQFVSQTWLNRSFPDSGRAVLCAGALLVIDYSSAFNTSVPSKLIANLRGLGLNTTLCDWILIFLMGRSQAVRMGITTSSTLTLNTGTPQACVLSPLLYSLFTHDCVATNSSNTIIKFADDTTVIGLITGDDE</sequence>
<comment type="caution">
    <text evidence="1">The sequence shown here is derived from an EMBL/GenBank/DDBJ whole genome shotgun (WGS) entry which is preliminary data.</text>
</comment>